<accession>A0ABY6CWI0</accession>
<dbReference type="PIRSF" id="PIRSF036482">
    <property type="entry name" value="PPi_PFK_TM0289"/>
    <property type="match status" value="1"/>
</dbReference>
<dbReference type="Pfam" id="PF00365">
    <property type="entry name" value="PFK"/>
    <property type="match status" value="1"/>
</dbReference>
<dbReference type="InterPro" id="IPR011403">
    <property type="entry name" value="PPi-PFK_TM0289"/>
</dbReference>
<evidence type="ECO:0000256" key="2">
    <source>
        <dbReference type="ARBA" id="ARBA00003138"/>
    </source>
</evidence>
<keyword evidence="5" id="KW-0479">Metal-binding</keyword>
<dbReference type="RefSeq" id="WP_263050003.1">
    <property type="nucleotide sequence ID" value="NZ_CP106735.1"/>
</dbReference>
<evidence type="ECO:0000256" key="5">
    <source>
        <dbReference type="ARBA" id="ARBA00022723"/>
    </source>
</evidence>
<evidence type="ECO:0000256" key="7">
    <source>
        <dbReference type="ARBA" id="ARBA00022842"/>
    </source>
</evidence>
<keyword evidence="13" id="KW-1185">Reference proteome</keyword>
<evidence type="ECO:0000256" key="9">
    <source>
        <dbReference type="ARBA" id="ARBA00038478"/>
    </source>
</evidence>
<sequence>MSIPSIAIICGGGPAPGINTVVSTIAKTFLKDGYRVLGVHGGYKGILSENPEVTDFDFAYADRIFSRGGSSLVMSRFKPKEEDFNAKFFIDNNVKLLVTIGGDDTASTANRLAKYLKKSKVDVKNIHVPKTIDNDLPLPDRNPTFGFHSAKDEGVKIGNTIYEDAITSQNWFIMSAMGRSAGHLAFGIASACHFPMLIIPEMFDKTKVTLDKVVNLIISSMIKRKLEGINYGVALVSEGVFHVIDEQELKDSGILFTYDAHGHPELGNVSKSNIFNVLVQEKLKTLGIEIKSRPVEIGYELRCCRPIGYDLTLCTLLGIGVKKLYDEGNTGCIVTTNSRGDIKPMFLSEFENSDGVIPPRLVDIEAEIYKLSLNNLHFLEEADLAKAEKIVPNPETYDFNKILNWK</sequence>
<comment type="function">
    <text evidence="2">Catalyzes the phosphorylation of D-fructose 6-phosphate, the first committing step of glycolysis. Uses inorganic phosphate (PPi) as phosphoryl donor instead of ATP like common ATP-dependent phosphofructokinases (ATP-PFKs), which renders the reaction reversible, and can thus function both in glycolysis and gluconeogenesis. Consistently, PPi-PFK can replace the enzymes of both the forward (ATP-PFK) and reverse (fructose-bisphosphatase (FBPase)) reactions.</text>
</comment>
<reference evidence="12" key="1">
    <citation type="submission" date="2022-10" db="EMBL/GenBank/DDBJ databases">
        <title>Comparative genomics and taxonomic characterization of three novel marine species of genus Reichenbachiella exhibiting antioxidant and polysaccharide degradation activities.</title>
        <authorList>
            <person name="Muhammad N."/>
            <person name="Lee Y.-J."/>
            <person name="Ko J."/>
            <person name="Kim S.-G."/>
        </authorList>
    </citation>
    <scope>NUCLEOTIDE SEQUENCE</scope>
    <source>
        <strain evidence="12">Wsw4-B4</strain>
    </source>
</reference>
<evidence type="ECO:0000256" key="4">
    <source>
        <dbReference type="ARBA" id="ARBA00022679"/>
    </source>
</evidence>
<feature type="domain" description="Phosphofructokinase" evidence="11">
    <location>
        <begin position="6"/>
        <end position="320"/>
    </location>
</feature>
<dbReference type="InterPro" id="IPR022953">
    <property type="entry name" value="ATP_PFK"/>
</dbReference>
<gene>
    <name evidence="12" type="ORF">N7E81_12905</name>
</gene>
<evidence type="ECO:0000256" key="6">
    <source>
        <dbReference type="ARBA" id="ARBA00022777"/>
    </source>
</evidence>
<keyword evidence="6" id="KW-0418">Kinase</keyword>
<comment type="cofactor">
    <cofactor evidence="1">
        <name>Mg(2+)</name>
        <dbReference type="ChEBI" id="CHEBI:18420"/>
    </cofactor>
</comment>
<dbReference type="GO" id="GO:0003872">
    <property type="term" value="F:6-phosphofructokinase activity"/>
    <property type="evidence" value="ECO:0007669"/>
    <property type="project" value="UniProtKB-EC"/>
</dbReference>
<dbReference type="PRINTS" id="PR00476">
    <property type="entry name" value="PHFRCTKINASE"/>
</dbReference>
<proteinExistence type="inferred from homology"/>
<dbReference type="InterPro" id="IPR000023">
    <property type="entry name" value="Phosphofructokinase_dom"/>
</dbReference>
<keyword evidence="8" id="KW-0324">Glycolysis</keyword>
<dbReference type="Gene3D" id="3.40.50.450">
    <property type="match status" value="1"/>
</dbReference>
<comment type="catalytic activity">
    <reaction evidence="10">
        <text>beta-D-fructose 6-phosphate + diphosphate = beta-D-fructose 1,6-bisphosphate + phosphate + H(+)</text>
        <dbReference type="Rhea" id="RHEA:13613"/>
        <dbReference type="ChEBI" id="CHEBI:15378"/>
        <dbReference type="ChEBI" id="CHEBI:32966"/>
        <dbReference type="ChEBI" id="CHEBI:33019"/>
        <dbReference type="ChEBI" id="CHEBI:43474"/>
        <dbReference type="ChEBI" id="CHEBI:57634"/>
        <dbReference type="EC" id="2.7.1.90"/>
    </reaction>
</comment>
<keyword evidence="3" id="KW-0963">Cytoplasm</keyword>
<organism evidence="12 13">
    <name type="scientific">Reichenbachiella carrageenanivorans</name>
    <dbReference type="NCBI Taxonomy" id="2979869"/>
    <lineage>
        <taxon>Bacteria</taxon>
        <taxon>Pseudomonadati</taxon>
        <taxon>Bacteroidota</taxon>
        <taxon>Cytophagia</taxon>
        <taxon>Cytophagales</taxon>
        <taxon>Reichenbachiellaceae</taxon>
        <taxon>Reichenbachiella</taxon>
    </lineage>
</organism>
<dbReference type="EMBL" id="CP106735">
    <property type="protein sequence ID" value="UXX78257.1"/>
    <property type="molecule type" value="Genomic_DNA"/>
</dbReference>
<protein>
    <submittedName>
        <fullName evidence="12">6-phosphofructokinase</fullName>
        <ecNumber evidence="12">2.7.1.11</ecNumber>
    </submittedName>
</protein>
<dbReference type="Proteomes" id="UP001062165">
    <property type="component" value="Chromosome"/>
</dbReference>
<evidence type="ECO:0000256" key="1">
    <source>
        <dbReference type="ARBA" id="ARBA00001946"/>
    </source>
</evidence>
<dbReference type="PANTHER" id="PTHR43650:SF1">
    <property type="entry name" value="PYROPHOSPHATE--FRUCTOSE 6-PHOSPHATE 1-PHOSPHOTRANSFERASE SUBUNIT BETA 2"/>
    <property type="match status" value="1"/>
</dbReference>
<dbReference type="SUPFAM" id="SSF53784">
    <property type="entry name" value="Phosphofructokinase"/>
    <property type="match status" value="1"/>
</dbReference>
<dbReference type="Gene3D" id="3.40.50.460">
    <property type="entry name" value="Phosphofructokinase domain"/>
    <property type="match status" value="1"/>
</dbReference>
<dbReference type="PANTHER" id="PTHR43650">
    <property type="entry name" value="PYROPHOSPHATE--FRUCTOSE 6-PHOSPHATE 1-PHOSPHOTRANSFERASE"/>
    <property type="match status" value="1"/>
</dbReference>
<evidence type="ECO:0000256" key="10">
    <source>
        <dbReference type="ARBA" id="ARBA00048072"/>
    </source>
</evidence>
<name>A0ABY6CWI0_9BACT</name>
<evidence type="ECO:0000259" key="11">
    <source>
        <dbReference type="Pfam" id="PF00365"/>
    </source>
</evidence>
<evidence type="ECO:0000256" key="3">
    <source>
        <dbReference type="ARBA" id="ARBA00022490"/>
    </source>
</evidence>
<dbReference type="EC" id="2.7.1.11" evidence="12"/>
<keyword evidence="7" id="KW-0460">Magnesium</keyword>
<keyword evidence="4 12" id="KW-0808">Transferase</keyword>
<dbReference type="InterPro" id="IPR035966">
    <property type="entry name" value="PKF_sf"/>
</dbReference>
<evidence type="ECO:0000313" key="12">
    <source>
        <dbReference type="EMBL" id="UXX78257.1"/>
    </source>
</evidence>
<evidence type="ECO:0000256" key="8">
    <source>
        <dbReference type="ARBA" id="ARBA00023152"/>
    </source>
</evidence>
<evidence type="ECO:0000313" key="13">
    <source>
        <dbReference type="Proteomes" id="UP001062165"/>
    </source>
</evidence>
<comment type="similarity">
    <text evidence="9">Belongs to the phosphofructokinase type A (PFKA) family.</text>
</comment>